<keyword evidence="5" id="KW-1185">Reference proteome</keyword>
<dbReference type="EMBL" id="JARJCN010000030">
    <property type="protein sequence ID" value="KAJ7086798.1"/>
    <property type="molecule type" value="Genomic_DNA"/>
</dbReference>
<gene>
    <name evidence="4" type="ORF">B0H15DRAFT_1022932</name>
</gene>
<keyword evidence="2" id="KW-1133">Transmembrane helix</keyword>
<feature type="region of interest" description="Disordered" evidence="1">
    <location>
        <begin position="101"/>
        <end position="142"/>
    </location>
</feature>
<accession>A0AAD6U361</accession>
<dbReference type="AlphaFoldDB" id="A0AAD6U361"/>
<feature type="chain" id="PRO_5041994618" evidence="3">
    <location>
        <begin position="24"/>
        <end position="235"/>
    </location>
</feature>
<keyword evidence="2" id="KW-0812">Transmembrane</keyword>
<keyword evidence="2" id="KW-0472">Membrane</keyword>
<proteinExistence type="predicted"/>
<comment type="caution">
    <text evidence="4">The sequence shown here is derived from an EMBL/GenBank/DDBJ whole genome shotgun (WGS) entry which is preliminary data.</text>
</comment>
<organism evidence="4 5">
    <name type="scientific">Mycena belliarum</name>
    <dbReference type="NCBI Taxonomy" id="1033014"/>
    <lineage>
        <taxon>Eukaryota</taxon>
        <taxon>Fungi</taxon>
        <taxon>Dikarya</taxon>
        <taxon>Basidiomycota</taxon>
        <taxon>Agaricomycotina</taxon>
        <taxon>Agaricomycetes</taxon>
        <taxon>Agaricomycetidae</taxon>
        <taxon>Agaricales</taxon>
        <taxon>Marasmiineae</taxon>
        <taxon>Mycenaceae</taxon>
        <taxon>Mycena</taxon>
    </lineage>
</organism>
<evidence type="ECO:0000256" key="1">
    <source>
        <dbReference type="SAM" id="MobiDB-lite"/>
    </source>
</evidence>
<protein>
    <submittedName>
        <fullName evidence="4">Uncharacterized protein</fullName>
    </submittedName>
</protein>
<evidence type="ECO:0000256" key="2">
    <source>
        <dbReference type="SAM" id="Phobius"/>
    </source>
</evidence>
<keyword evidence="3" id="KW-0732">Signal</keyword>
<sequence>MRHPRPSLAFALAVVVGSPAVAAQNDNDSNNRRVTPSAAAIGFVVAAVLLFFFCCCVQRARVRRSALKPPYVAPSLPLHTGGGFPHGMQYGTPIGSPYAPPGGGYPTAGSEYPPAAAADSAPPPYVKEGDGATPYAPPPGPPPGFDAVYSPVRNLRFRSRRTGISIPRCSLPAHRRAPTSPPTLRTSTADSAPLRRPSVRALGHYPTPSAARLPVPSFRLDLRCPPTNMPRNRYR</sequence>
<dbReference type="Proteomes" id="UP001222325">
    <property type="component" value="Unassembled WGS sequence"/>
</dbReference>
<name>A0AAD6U361_9AGAR</name>
<evidence type="ECO:0000256" key="3">
    <source>
        <dbReference type="SAM" id="SignalP"/>
    </source>
</evidence>
<evidence type="ECO:0000313" key="5">
    <source>
        <dbReference type="Proteomes" id="UP001222325"/>
    </source>
</evidence>
<evidence type="ECO:0000313" key="4">
    <source>
        <dbReference type="EMBL" id="KAJ7086798.1"/>
    </source>
</evidence>
<reference evidence="4" key="1">
    <citation type="submission" date="2023-03" db="EMBL/GenBank/DDBJ databases">
        <title>Massive genome expansion in bonnet fungi (Mycena s.s.) driven by repeated elements and novel gene families across ecological guilds.</title>
        <authorList>
            <consortium name="Lawrence Berkeley National Laboratory"/>
            <person name="Harder C.B."/>
            <person name="Miyauchi S."/>
            <person name="Viragh M."/>
            <person name="Kuo A."/>
            <person name="Thoen E."/>
            <person name="Andreopoulos B."/>
            <person name="Lu D."/>
            <person name="Skrede I."/>
            <person name="Drula E."/>
            <person name="Henrissat B."/>
            <person name="Morin E."/>
            <person name="Kohler A."/>
            <person name="Barry K."/>
            <person name="LaButti K."/>
            <person name="Morin E."/>
            <person name="Salamov A."/>
            <person name="Lipzen A."/>
            <person name="Mereny Z."/>
            <person name="Hegedus B."/>
            <person name="Baldrian P."/>
            <person name="Stursova M."/>
            <person name="Weitz H."/>
            <person name="Taylor A."/>
            <person name="Grigoriev I.V."/>
            <person name="Nagy L.G."/>
            <person name="Martin F."/>
            <person name="Kauserud H."/>
        </authorList>
    </citation>
    <scope>NUCLEOTIDE SEQUENCE</scope>
    <source>
        <strain evidence="4">CBHHK173m</strain>
    </source>
</reference>
<feature type="region of interest" description="Disordered" evidence="1">
    <location>
        <begin position="171"/>
        <end position="196"/>
    </location>
</feature>
<feature type="signal peptide" evidence="3">
    <location>
        <begin position="1"/>
        <end position="23"/>
    </location>
</feature>
<feature type="compositionally biased region" description="Low complexity" evidence="1">
    <location>
        <begin position="107"/>
        <end position="120"/>
    </location>
</feature>
<feature type="transmembrane region" description="Helical" evidence="2">
    <location>
        <begin position="38"/>
        <end position="57"/>
    </location>
</feature>